<evidence type="ECO:0000313" key="2">
    <source>
        <dbReference type="EMBL" id="MFC4123531.1"/>
    </source>
</evidence>
<keyword evidence="3" id="KW-1185">Reference proteome</keyword>
<evidence type="ECO:0000259" key="1">
    <source>
        <dbReference type="Pfam" id="PF02627"/>
    </source>
</evidence>
<proteinExistence type="predicted"/>
<name>A0ABV8KZ61_9NOCA</name>
<dbReference type="Proteomes" id="UP001595767">
    <property type="component" value="Unassembled WGS sequence"/>
</dbReference>
<dbReference type="Pfam" id="PF02627">
    <property type="entry name" value="CMD"/>
    <property type="match status" value="1"/>
</dbReference>
<accession>A0ABV8KZ61</accession>
<organism evidence="2 3">
    <name type="scientific">Nocardia rhizosphaerae</name>
    <dbReference type="NCBI Taxonomy" id="1691571"/>
    <lineage>
        <taxon>Bacteria</taxon>
        <taxon>Bacillati</taxon>
        <taxon>Actinomycetota</taxon>
        <taxon>Actinomycetes</taxon>
        <taxon>Mycobacteriales</taxon>
        <taxon>Nocardiaceae</taxon>
        <taxon>Nocardia</taxon>
    </lineage>
</organism>
<dbReference type="InterPro" id="IPR029032">
    <property type="entry name" value="AhpD-like"/>
</dbReference>
<dbReference type="InterPro" id="IPR003779">
    <property type="entry name" value="CMD-like"/>
</dbReference>
<evidence type="ECO:0000313" key="3">
    <source>
        <dbReference type="Proteomes" id="UP001595767"/>
    </source>
</evidence>
<reference evidence="3" key="1">
    <citation type="journal article" date="2019" name="Int. J. Syst. Evol. Microbiol.">
        <title>The Global Catalogue of Microorganisms (GCM) 10K type strain sequencing project: providing services to taxonomists for standard genome sequencing and annotation.</title>
        <authorList>
            <consortium name="The Broad Institute Genomics Platform"/>
            <consortium name="The Broad Institute Genome Sequencing Center for Infectious Disease"/>
            <person name="Wu L."/>
            <person name="Ma J."/>
        </authorList>
    </citation>
    <scope>NUCLEOTIDE SEQUENCE [LARGE SCALE GENOMIC DNA]</scope>
    <source>
        <strain evidence="3">CGMCC 4.7204</strain>
    </source>
</reference>
<sequence length="140" mass="15765">MDAVMRGRPPLLLFTTLARDKRLFFKFFAGGLLDRGHLTLRHREIVIARTTARCGAEYEWGVHIRGFAGAANLTNAQIGSLVHGDGADDCWNDEEAVLLRTADALDARATLAFRYGPRTRCVWTTATRHGHLRRFGRWAE</sequence>
<dbReference type="EMBL" id="JBHSBA010000002">
    <property type="protein sequence ID" value="MFC4123531.1"/>
    <property type="molecule type" value="Genomic_DNA"/>
</dbReference>
<dbReference type="RefSeq" id="WP_378544017.1">
    <property type="nucleotide sequence ID" value="NZ_JBHSBA010000002.1"/>
</dbReference>
<comment type="caution">
    <text evidence="2">The sequence shown here is derived from an EMBL/GenBank/DDBJ whole genome shotgun (WGS) entry which is preliminary data.</text>
</comment>
<feature type="domain" description="Carboxymuconolactone decarboxylase-like" evidence="1">
    <location>
        <begin position="28"/>
        <end position="98"/>
    </location>
</feature>
<protein>
    <submittedName>
        <fullName evidence="2">Carboxymuconolactone decarboxylase family protein</fullName>
    </submittedName>
</protein>
<dbReference type="SUPFAM" id="SSF69118">
    <property type="entry name" value="AhpD-like"/>
    <property type="match status" value="1"/>
</dbReference>
<gene>
    <name evidence="2" type="ORF">ACFOW8_01165</name>
</gene>
<dbReference type="Gene3D" id="1.20.1290.10">
    <property type="entry name" value="AhpD-like"/>
    <property type="match status" value="1"/>
</dbReference>